<sequence length="60" mass="6965">MVTKILTQLEALAKKLQLRYMASKRTTEVVEDGRILFHPGQGHRQIMVEYQKRLKALGIK</sequence>
<dbReference type="AlphaFoldDB" id="A0A2M6YQF7"/>
<comment type="caution">
    <text evidence="1">The sequence shown here is derived from an EMBL/GenBank/DDBJ whole genome shotgun (WGS) entry which is preliminary data.</text>
</comment>
<accession>A0A2M6YQF7</accession>
<evidence type="ECO:0000313" key="2">
    <source>
        <dbReference type="Proteomes" id="UP000229559"/>
    </source>
</evidence>
<proteinExistence type="predicted"/>
<evidence type="ECO:0000313" key="1">
    <source>
        <dbReference type="EMBL" id="PIU33378.1"/>
    </source>
</evidence>
<organism evidence="1 2">
    <name type="scientific">Candidatus Shapirobacteria bacterium CG07_land_8_20_14_0_80_39_12</name>
    <dbReference type="NCBI Taxonomy" id="1974480"/>
    <lineage>
        <taxon>Bacteria</taxon>
        <taxon>Candidatus Shapironibacteriota</taxon>
    </lineage>
</organism>
<gene>
    <name evidence="1" type="ORF">COT04_00355</name>
</gene>
<protein>
    <submittedName>
        <fullName evidence="1">Uncharacterized protein</fullName>
    </submittedName>
</protein>
<dbReference type="EMBL" id="PEXA01000011">
    <property type="protein sequence ID" value="PIU33378.1"/>
    <property type="molecule type" value="Genomic_DNA"/>
</dbReference>
<reference evidence="2" key="1">
    <citation type="submission" date="2017-09" db="EMBL/GenBank/DDBJ databases">
        <title>Depth-based differentiation of microbial function through sediment-hosted aquifers and enrichment of novel symbionts in the deep terrestrial subsurface.</title>
        <authorList>
            <person name="Probst A.J."/>
            <person name="Ladd B."/>
            <person name="Jarett J.K."/>
            <person name="Geller-Mcgrath D.E."/>
            <person name="Sieber C.M.K."/>
            <person name="Emerson J.B."/>
            <person name="Anantharaman K."/>
            <person name="Thomas B.C."/>
            <person name="Malmstrom R."/>
            <person name="Stieglmeier M."/>
            <person name="Klingl A."/>
            <person name="Woyke T."/>
            <person name="Ryan C.M."/>
            <person name="Banfield J.F."/>
        </authorList>
    </citation>
    <scope>NUCLEOTIDE SEQUENCE [LARGE SCALE GENOMIC DNA]</scope>
</reference>
<name>A0A2M6YQF7_9BACT</name>
<dbReference type="Proteomes" id="UP000229559">
    <property type="component" value="Unassembled WGS sequence"/>
</dbReference>